<feature type="domain" description="Helicase ATP-binding" evidence="16">
    <location>
        <begin position="460"/>
        <end position="626"/>
    </location>
</feature>
<keyword evidence="19" id="KW-1185">Reference proteome</keyword>
<accession>A0A058Z7D8</accession>
<evidence type="ECO:0000256" key="9">
    <source>
        <dbReference type="ARBA" id="ARBA00023204"/>
    </source>
</evidence>
<dbReference type="InterPro" id="IPR001650">
    <property type="entry name" value="Helicase_C-like"/>
</dbReference>
<gene>
    <name evidence="18" type="ORF">H696_03861</name>
</gene>
<evidence type="ECO:0000256" key="8">
    <source>
        <dbReference type="ARBA" id="ARBA00023125"/>
    </source>
</evidence>
<dbReference type="InterPro" id="IPR014001">
    <property type="entry name" value="Helicase_ATP-bd"/>
</dbReference>
<evidence type="ECO:0000256" key="12">
    <source>
        <dbReference type="ARBA" id="ARBA00034617"/>
    </source>
</evidence>
<dbReference type="EC" id="5.6.2.4" evidence="13"/>
<feature type="region of interest" description="Disordered" evidence="15">
    <location>
        <begin position="314"/>
        <end position="359"/>
    </location>
</feature>
<dbReference type="RefSeq" id="XP_009495997.1">
    <property type="nucleotide sequence ID" value="XM_009497722.1"/>
</dbReference>
<dbReference type="GO" id="GO:0003677">
    <property type="term" value="F:DNA binding"/>
    <property type="evidence" value="ECO:0007669"/>
    <property type="project" value="UniProtKB-KW"/>
</dbReference>
<evidence type="ECO:0000256" key="11">
    <source>
        <dbReference type="ARBA" id="ARBA00023242"/>
    </source>
</evidence>
<evidence type="ECO:0000256" key="2">
    <source>
        <dbReference type="ARBA" id="ARBA00006637"/>
    </source>
</evidence>
<dbReference type="Gene3D" id="3.40.50.300">
    <property type="entry name" value="P-loop containing nucleotide triphosphate hydrolases"/>
    <property type="match status" value="2"/>
</dbReference>
<dbReference type="GeneID" id="20528586"/>
<evidence type="ECO:0000259" key="17">
    <source>
        <dbReference type="PROSITE" id="PS51194"/>
    </source>
</evidence>
<dbReference type="InterPro" id="IPR032438">
    <property type="entry name" value="ERCC3_RAD25_C"/>
</dbReference>
<reference evidence="18" key="1">
    <citation type="submission" date="2013-04" db="EMBL/GenBank/DDBJ databases">
        <title>The Genome Sequence of Fonticula alba ATCC 38817.</title>
        <authorList>
            <consortium name="The Broad Institute Genomics Platform"/>
            <person name="Russ C."/>
            <person name="Cuomo C."/>
            <person name="Burger G."/>
            <person name="Gray M.W."/>
            <person name="Holland P.W.H."/>
            <person name="King N."/>
            <person name="Lang F.B.F."/>
            <person name="Roger A.J."/>
            <person name="Ruiz-Trillo I."/>
            <person name="Brown M."/>
            <person name="Walker B."/>
            <person name="Young S."/>
            <person name="Zeng Q."/>
            <person name="Gargeya S."/>
            <person name="Fitzgerald M."/>
            <person name="Haas B."/>
            <person name="Abouelleil A."/>
            <person name="Allen A.W."/>
            <person name="Alvarado L."/>
            <person name="Arachchi H.M."/>
            <person name="Berlin A.M."/>
            <person name="Chapman S.B."/>
            <person name="Gainer-Dewar J."/>
            <person name="Goldberg J."/>
            <person name="Griggs A."/>
            <person name="Gujja S."/>
            <person name="Hansen M."/>
            <person name="Howarth C."/>
            <person name="Imamovic A."/>
            <person name="Ireland A."/>
            <person name="Larimer J."/>
            <person name="McCowan C."/>
            <person name="Murphy C."/>
            <person name="Pearson M."/>
            <person name="Poon T.W."/>
            <person name="Priest M."/>
            <person name="Roberts A."/>
            <person name="Saif S."/>
            <person name="Shea T."/>
            <person name="Sisk P."/>
            <person name="Sykes S."/>
            <person name="Wortman J."/>
            <person name="Nusbaum C."/>
            <person name="Birren B."/>
        </authorList>
    </citation>
    <scope>NUCLEOTIDE SEQUENCE [LARGE SCALE GENOMIC DNA]</scope>
    <source>
        <strain evidence="18">ATCC 38817</strain>
    </source>
</reference>
<keyword evidence="10" id="KW-0413">Isomerase</keyword>
<dbReference type="NCBIfam" id="TIGR00603">
    <property type="entry name" value="rad25"/>
    <property type="match status" value="1"/>
</dbReference>
<keyword evidence="4" id="KW-0227">DNA damage</keyword>
<dbReference type="GO" id="GO:0043138">
    <property type="term" value="F:3'-5' DNA helicase activity"/>
    <property type="evidence" value="ECO:0007669"/>
    <property type="project" value="UniProtKB-EC"/>
</dbReference>
<feature type="region of interest" description="Disordered" evidence="15">
    <location>
        <begin position="39"/>
        <end position="66"/>
    </location>
</feature>
<dbReference type="InterPro" id="IPR032830">
    <property type="entry name" value="XPB/Ssl2_N"/>
</dbReference>
<comment type="catalytic activity">
    <reaction evidence="14">
        <text>ATP + H2O = ADP + phosphate + H(+)</text>
        <dbReference type="Rhea" id="RHEA:13065"/>
        <dbReference type="ChEBI" id="CHEBI:15377"/>
        <dbReference type="ChEBI" id="CHEBI:15378"/>
        <dbReference type="ChEBI" id="CHEBI:30616"/>
        <dbReference type="ChEBI" id="CHEBI:43474"/>
        <dbReference type="ChEBI" id="CHEBI:456216"/>
        <dbReference type="EC" id="5.6.2.4"/>
    </reaction>
</comment>
<keyword evidence="7" id="KW-0067">ATP-binding</keyword>
<dbReference type="Pfam" id="PF16203">
    <property type="entry name" value="ERCC3_RAD25_C"/>
    <property type="match status" value="1"/>
</dbReference>
<evidence type="ECO:0000259" key="16">
    <source>
        <dbReference type="PROSITE" id="PS51192"/>
    </source>
</evidence>
<dbReference type="eggNOG" id="KOG1123">
    <property type="taxonomic scope" value="Eukaryota"/>
</dbReference>
<dbReference type="Proteomes" id="UP000030693">
    <property type="component" value="Unassembled WGS sequence"/>
</dbReference>
<dbReference type="SUPFAM" id="SSF52540">
    <property type="entry name" value="P-loop containing nucleoside triphosphate hydrolases"/>
    <property type="match status" value="2"/>
</dbReference>
<dbReference type="InterPro" id="IPR006935">
    <property type="entry name" value="Helicase/UvrB_N"/>
</dbReference>
<protein>
    <recommendedName>
        <fullName evidence="13">DNA 3'-5' helicase</fullName>
        <ecNumber evidence="13">5.6.2.4</ecNumber>
    </recommendedName>
</protein>
<comment type="similarity">
    <text evidence="2">Belongs to the helicase family. RAD25/XPB subfamily.</text>
</comment>
<dbReference type="AlphaFoldDB" id="A0A058Z7D8"/>
<keyword evidence="11" id="KW-0539">Nucleus</keyword>
<dbReference type="OrthoDB" id="10262986at2759"/>
<keyword evidence="5" id="KW-0378">Hydrolase</keyword>
<sequence length="866" mass="95928">MSTADIPPSKRVRFDDTFVKSEQELNKATLVKLAAAAATGPPPSATKAAPVPQKAQSDSSAHSNLISPEDRPLWVTCDSADENAPLVFLESFSPLYQQACDFLVAIAEPRTRFLTKMSLYSAASVGLEPNNIIDTLQRFSKVPVPERAIEIIKQYMSTYGKVRLVMRGFPMEATKAPTIRLQTHDGLSTSASAGGSSVTTFAPLGLLGGPASAFESNDGPPKREFRWYLETYDQSISQRICSDPHLQQLVRQVNPKDVDEALRLAREATTAPPVAGFLLPVRGPGGDTFGDNAAIKPEPMAVGANSEAIVKKDDRAASSGPGGDNPDDDEDGSDGAGSDGDEDDDEDDDVAQSGKSTLRRSRRRRGRLYMFEILHPMHLERPNIFDSDSVSMPIQGGGSAAAVAGSRTRIQKIKQLCDSLNFPVFEEYAFRADTDSPTLDIDLKQTTIVRDYQQQCLSKMFSRERARSGIIVLPCGAGKTLVGVAAASTIKKNTLVLVNSTLSANQWHGEFSKWAHIKPHIIAGEDAPAPIITYRGGSRLEDLKHPSLIFITTYQTITNVKSRVMSWIERVEWGLVILDEVHSVPADSYAPAVARIPTHCKLGLTATLVREDGKIDEILQQVGPKLYEANWMVLSRQGHIARVICAEVRCPLTPAFWREYSREGQPLNIRTNLLMLNPVKLLVLQALLLRHHDKKTTVFVDRIEPLERYAEHFQALVIQGKTQLAERERNLQLFREDENRRVLFLSQIGDTSLDIPEASCLIEVSAPSGSRRQEAQRLGRILRAKNRNDEGFNAFFYTLIADGTDDVTHASKRQQYLLDQGYAYKVVQAEKIFSTMSPDERSRFRSMTPDDQDKLLDIVRNMEPRS</sequence>
<dbReference type="Pfam" id="PF04851">
    <property type="entry name" value="ResIII"/>
    <property type="match status" value="1"/>
</dbReference>
<evidence type="ECO:0000256" key="3">
    <source>
        <dbReference type="ARBA" id="ARBA00022741"/>
    </source>
</evidence>
<dbReference type="STRING" id="691883.A0A058Z7D8"/>
<evidence type="ECO:0000256" key="14">
    <source>
        <dbReference type="ARBA" id="ARBA00048988"/>
    </source>
</evidence>
<evidence type="ECO:0000256" key="10">
    <source>
        <dbReference type="ARBA" id="ARBA00023235"/>
    </source>
</evidence>
<name>A0A058Z7D8_FONAL</name>
<feature type="compositionally biased region" description="Acidic residues" evidence="15">
    <location>
        <begin position="325"/>
        <end position="350"/>
    </location>
</feature>
<feature type="compositionally biased region" description="Polar residues" evidence="15">
    <location>
        <begin position="54"/>
        <end position="66"/>
    </location>
</feature>
<evidence type="ECO:0000313" key="19">
    <source>
        <dbReference type="Proteomes" id="UP000030693"/>
    </source>
</evidence>
<dbReference type="PANTHER" id="PTHR11274">
    <property type="entry name" value="RAD25/XP-B DNA REPAIR HELICASE"/>
    <property type="match status" value="1"/>
</dbReference>
<keyword evidence="6" id="KW-0347">Helicase</keyword>
<dbReference type="GO" id="GO:0016787">
    <property type="term" value="F:hydrolase activity"/>
    <property type="evidence" value="ECO:0007669"/>
    <property type="project" value="UniProtKB-KW"/>
</dbReference>
<evidence type="ECO:0000313" key="18">
    <source>
        <dbReference type="EMBL" id="KCV69432.1"/>
    </source>
</evidence>
<keyword evidence="9" id="KW-0234">DNA repair</keyword>
<dbReference type="PROSITE" id="PS51194">
    <property type="entry name" value="HELICASE_CTER"/>
    <property type="match status" value="1"/>
</dbReference>
<dbReference type="GO" id="GO:0000112">
    <property type="term" value="C:nucleotide-excision repair factor 3 complex"/>
    <property type="evidence" value="ECO:0007669"/>
    <property type="project" value="TreeGrafter"/>
</dbReference>
<comment type="catalytic activity">
    <reaction evidence="12">
        <text>Couples ATP hydrolysis with the unwinding of duplex DNA by translocating in the 3'-5' direction.</text>
        <dbReference type="EC" id="5.6.2.4"/>
    </reaction>
</comment>
<evidence type="ECO:0000256" key="5">
    <source>
        <dbReference type="ARBA" id="ARBA00022801"/>
    </source>
</evidence>
<dbReference type="InterPro" id="IPR027417">
    <property type="entry name" value="P-loop_NTPase"/>
</dbReference>
<evidence type="ECO:0000256" key="15">
    <source>
        <dbReference type="SAM" id="MobiDB-lite"/>
    </source>
</evidence>
<evidence type="ECO:0000256" key="6">
    <source>
        <dbReference type="ARBA" id="ARBA00022806"/>
    </source>
</evidence>
<dbReference type="GO" id="GO:0006367">
    <property type="term" value="P:transcription initiation at RNA polymerase II promoter"/>
    <property type="evidence" value="ECO:0007669"/>
    <property type="project" value="InterPro"/>
</dbReference>
<evidence type="ECO:0000256" key="13">
    <source>
        <dbReference type="ARBA" id="ARBA00034808"/>
    </source>
</evidence>
<dbReference type="SMART" id="SM00490">
    <property type="entry name" value="HELICc"/>
    <property type="match status" value="1"/>
</dbReference>
<keyword evidence="3" id="KW-0547">Nucleotide-binding</keyword>
<evidence type="ECO:0000256" key="4">
    <source>
        <dbReference type="ARBA" id="ARBA00022763"/>
    </source>
</evidence>
<organism evidence="18">
    <name type="scientific">Fonticula alba</name>
    <name type="common">Slime mold</name>
    <dbReference type="NCBI Taxonomy" id="691883"/>
    <lineage>
        <taxon>Eukaryota</taxon>
        <taxon>Rotosphaerida</taxon>
        <taxon>Fonticulaceae</taxon>
        <taxon>Fonticula</taxon>
    </lineage>
</organism>
<evidence type="ECO:0000256" key="7">
    <source>
        <dbReference type="ARBA" id="ARBA00022840"/>
    </source>
</evidence>
<dbReference type="EMBL" id="KB932206">
    <property type="protein sequence ID" value="KCV69432.1"/>
    <property type="molecule type" value="Genomic_DNA"/>
</dbReference>
<dbReference type="GO" id="GO:0005524">
    <property type="term" value="F:ATP binding"/>
    <property type="evidence" value="ECO:0007669"/>
    <property type="project" value="UniProtKB-KW"/>
</dbReference>
<dbReference type="GO" id="GO:0097550">
    <property type="term" value="C:transcription preinitiation complex"/>
    <property type="evidence" value="ECO:0007669"/>
    <property type="project" value="TreeGrafter"/>
</dbReference>
<evidence type="ECO:0000256" key="1">
    <source>
        <dbReference type="ARBA" id="ARBA00004123"/>
    </source>
</evidence>
<dbReference type="PROSITE" id="PS51192">
    <property type="entry name" value="HELICASE_ATP_BIND_1"/>
    <property type="match status" value="1"/>
</dbReference>
<comment type="subcellular location">
    <subcellularLocation>
        <location evidence="1">Nucleus</location>
    </subcellularLocation>
</comment>
<dbReference type="PANTHER" id="PTHR11274:SF0">
    <property type="entry name" value="GENERAL TRANSCRIPTION AND DNA REPAIR FACTOR IIH HELICASE SUBUNIT XPB"/>
    <property type="match status" value="1"/>
</dbReference>
<feature type="compositionally biased region" description="Low complexity" evidence="15">
    <location>
        <begin position="39"/>
        <end position="49"/>
    </location>
</feature>
<dbReference type="GO" id="GO:0005675">
    <property type="term" value="C:transcription factor TFIIH holo complex"/>
    <property type="evidence" value="ECO:0007669"/>
    <property type="project" value="TreeGrafter"/>
</dbReference>
<dbReference type="SMART" id="SM00487">
    <property type="entry name" value="DEXDc"/>
    <property type="match status" value="1"/>
</dbReference>
<dbReference type="InterPro" id="IPR050615">
    <property type="entry name" value="ATP-dep_DNA_Helicase"/>
</dbReference>
<feature type="domain" description="Helicase C-terminal" evidence="17">
    <location>
        <begin position="683"/>
        <end position="833"/>
    </location>
</feature>
<dbReference type="GO" id="GO:0006289">
    <property type="term" value="P:nucleotide-excision repair"/>
    <property type="evidence" value="ECO:0007669"/>
    <property type="project" value="InterPro"/>
</dbReference>
<dbReference type="InterPro" id="IPR001161">
    <property type="entry name" value="XPB/Ssl2"/>
</dbReference>
<proteinExistence type="inferred from homology"/>
<dbReference type="Pfam" id="PF13625">
    <property type="entry name" value="Helicase_C_3"/>
    <property type="match status" value="1"/>
</dbReference>
<keyword evidence="8" id="KW-0238">DNA-binding</keyword>